<dbReference type="GO" id="GO:0006355">
    <property type="term" value="P:regulation of DNA-templated transcription"/>
    <property type="evidence" value="ECO:0007669"/>
    <property type="project" value="InterPro"/>
</dbReference>
<evidence type="ECO:0000259" key="7">
    <source>
        <dbReference type="PROSITE" id="PS51755"/>
    </source>
</evidence>
<feature type="DNA-binding region" description="OmpR/PhoB-type" evidence="5">
    <location>
        <begin position="1"/>
        <end position="92"/>
    </location>
</feature>
<dbReference type="GO" id="GO:0043531">
    <property type="term" value="F:ADP binding"/>
    <property type="evidence" value="ECO:0007669"/>
    <property type="project" value="InterPro"/>
</dbReference>
<evidence type="ECO:0000313" key="9">
    <source>
        <dbReference type="Proteomes" id="UP000019277"/>
    </source>
</evidence>
<dbReference type="PATRIC" id="fig|909613.9.peg.4876"/>
<name>W7IG49_9PSEU</name>
<keyword evidence="2" id="KW-0805">Transcription regulation</keyword>
<accession>W7IG49</accession>
<dbReference type="Pfam" id="PF03704">
    <property type="entry name" value="BTAD"/>
    <property type="match status" value="1"/>
</dbReference>
<dbReference type="InterPro" id="IPR019734">
    <property type="entry name" value="TPR_rpt"/>
</dbReference>
<keyword evidence="9" id="KW-1185">Reference proteome</keyword>
<evidence type="ECO:0000256" key="1">
    <source>
        <dbReference type="ARBA" id="ARBA00005820"/>
    </source>
</evidence>
<comment type="caution">
    <text evidence="8">The sequence shown here is derived from an EMBL/GenBank/DDBJ whole genome shotgun (WGS) entry which is preliminary data.</text>
</comment>
<dbReference type="InterPro" id="IPR005158">
    <property type="entry name" value="BTAD"/>
</dbReference>
<evidence type="ECO:0000256" key="2">
    <source>
        <dbReference type="ARBA" id="ARBA00023015"/>
    </source>
</evidence>
<dbReference type="InterPro" id="IPR016032">
    <property type="entry name" value="Sig_transdc_resp-reg_C-effctor"/>
</dbReference>
<dbReference type="STRING" id="909613.UO65_4878"/>
<gene>
    <name evidence="8" type="ORF">UO65_4878</name>
</gene>
<dbReference type="eggNOG" id="COG3903">
    <property type="taxonomic scope" value="Bacteria"/>
</dbReference>
<dbReference type="PANTHER" id="PTHR35807">
    <property type="entry name" value="TRANSCRIPTIONAL REGULATOR REDD-RELATED"/>
    <property type="match status" value="1"/>
</dbReference>
<dbReference type="InterPro" id="IPR011990">
    <property type="entry name" value="TPR-like_helical_dom_sf"/>
</dbReference>
<dbReference type="Pfam" id="PF00486">
    <property type="entry name" value="Trans_reg_C"/>
    <property type="match status" value="1"/>
</dbReference>
<dbReference type="InterPro" id="IPR027417">
    <property type="entry name" value="P-loop_NTPase"/>
</dbReference>
<dbReference type="PANTHER" id="PTHR35807:SF1">
    <property type="entry name" value="TRANSCRIPTIONAL REGULATOR REDD"/>
    <property type="match status" value="1"/>
</dbReference>
<dbReference type="Gene3D" id="1.25.40.10">
    <property type="entry name" value="Tetratricopeptide repeat domain"/>
    <property type="match status" value="2"/>
</dbReference>
<keyword evidence="3 5" id="KW-0238">DNA-binding</keyword>
<dbReference type="InterPro" id="IPR051677">
    <property type="entry name" value="AfsR-DnrI-RedD_regulator"/>
</dbReference>
<dbReference type="InterPro" id="IPR036388">
    <property type="entry name" value="WH-like_DNA-bd_sf"/>
</dbReference>
<dbReference type="SUPFAM" id="SSF48452">
    <property type="entry name" value="TPR-like"/>
    <property type="match status" value="2"/>
</dbReference>
<reference evidence="8 9" key="1">
    <citation type="journal article" date="2014" name="Genome Announc.">
        <title>Draft Genome Sequence of the Antitrypanosomally Active Sponge-Associated Bacterium Actinokineospora sp. Strain EG49.</title>
        <authorList>
            <person name="Harjes J."/>
            <person name="Ryu T."/>
            <person name="Abdelmohsen U.R."/>
            <person name="Moitinho-Silva L."/>
            <person name="Horn H."/>
            <person name="Ravasi T."/>
            <person name="Hentschel U."/>
        </authorList>
    </citation>
    <scope>NUCLEOTIDE SEQUENCE [LARGE SCALE GENOMIC DNA]</scope>
    <source>
        <strain evidence="8 9">EG49</strain>
    </source>
</reference>
<dbReference type="InterPro" id="IPR001867">
    <property type="entry name" value="OmpR/PhoB-type_DNA-bd"/>
</dbReference>
<evidence type="ECO:0000256" key="4">
    <source>
        <dbReference type="ARBA" id="ARBA00023163"/>
    </source>
</evidence>
<comment type="similarity">
    <text evidence="1">Belongs to the AfsR/DnrI/RedD regulatory family.</text>
</comment>
<feature type="domain" description="OmpR/PhoB-type" evidence="7">
    <location>
        <begin position="1"/>
        <end position="92"/>
    </location>
</feature>
<dbReference type="CDD" id="cd15831">
    <property type="entry name" value="BTAD"/>
    <property type="match status" value="1"/>
</dbReference>
<dbReference type="Pfam" id="PF13424">
    <property type="entry name" value="TPR_12"/>
    <property type="match status" value="1"/>
</dbReference>
<dbReference type="Gene3D" id="1.10.10.10">
    <property type="entry name" value="Winged helix-like DNA-binding domain superfamily/Winged helix DNA-binding domain"/>
    <property type="match status" value="1"/>
</dbReference>
<evidence type="ECO:0000256" key="3">
    <source>
        <dbReference type="ARBA" id="ARBA00023125"/>
    </source>
</evidence>
<dbReference type="SUPFAM" id="SSF52540">
    <property type="entry name" value="P-loop containing nucleoside triphosphate hydrolases"/>
    <property type="match status" value="1"/>
</dbReference>
<dbReference type="GO" id="GO:0003677">
    <property type="term" value="F:DNA binding"/>
    <property type="evidence" value="ECO:0007669"/>
    <property type="project" value="UniProtKB-UniRule"/>
</dbReference>
<protein>
    <submittedName>
        <fullName evidence="8">Transcriptional regulator, SARP family</fullName>
    </submittedName>
</protein>
<evidence type="ECO:0000256" key="6">
    <source>
        <dbReference type="SAM" id="MobiDB-lite"/>
    </source>
</evidence>
<evidence type="ECO:0000256" key="5">
    <source>
        <dbReference type="PROSITE-ProRule" id="PRU01091"/>
    </source>
</evidence>
<dbReference type="SMART" id="SM00862">
    <property type="entry name" value="Trans_reg_C"/>
    <property type="match status" value="1"/>
</dbReference>
<dbReference type="PROSITE" id="PS51755">
    <property type="entry name" value="OMPR_PHOB"/>
    <property type="match status" value="1"/>
</dbReference>
<dbReference type="eggNOG" id="COG3629">
    <property type="taxonomic scope" value="Bacteria"/>
</dbReference>
<proteinExistence type="inferred from homology"/>
<dbReference type="Gene3D" id="3.40.50.300">
    <property type="entry name" value="P-loop containing nucleotide triphosphate hydrolases"/>
    <property type="match status" value="1"/>
</dbReference>
<feature type="region of interest" description="Disordered" evidence="6">
    <location>
        <begin position="612"/>
        <end position="632"/>
    </location>
</feature>
<organism evidence="8 9">
    <name type="scientific">Actinokineospora spheciospongiae</name>
    <dbReference type="NCBI Taxonomy" id="909613"/>
    <lineage>
        <taxon>Bacteria</taxon>
        <taxon>Bacillati</taxon>
        <taxon>Actinomycetota</taxon>
        <taxon>Actinomycetes</taxon>
        <taxon>Pseudonocardiales</taxon>
        <taxon>Pseudonocardiaceae</taxon>
        <taxon>Actinokineospora</taxon>
    </lineage>
</organism>
<dbReference type="PRINTS" id="PR00364">
    <property type="entry name" value="DISEASERSIST"/>
</dbReference>
<dbReference type="SMART" id="SM00028">
    <property type="entry name" value="TPR"/>
    <property type="match status" value="4"/>
</dbReference>
<keyword evidence="4" id="KW-0804">Transcription</keyword>
<evidence type="ECO:0000313" key="8">
    <source>
        <dbReference type="EMBL" id="EWC59875.1"/>
    </source>
</evidence>
<dbReference type="EMBL" id="AYXG01000184">
    <property type="protein sequence ID" value="EWC59875.1"/>
    <property type="molecule type" value="Genomic_DNA"/>
</dbReference>
<dbReference type="AlphaFoldDB" id="W7IG49"/>
<dbReference type="Proteomes" id="UP000019277">
    <property type="component" value="Unassembled WGS sequence"/>
</dbReference>
<dbReference type="SMART" id="SM01043">
    <property type="entry name" value="BTAD"/>
    <property type="match status" value="1"/>
</dbReference>
<sequence length="922" mass="99346">MRIGLLGEVGASAHGRPVDIGAAKQRCVLAALAVDLGRVVSDEQLVDRVWGVDPPSTSRKTLASYVSRLRTAFAGTGADIKRRSGGFVLLDEHVTVDLRRFNDLCARAASGDAEEAAELLTSALELWRGEALTGLDGEWAAEERDRLHRVRFGAECDLTDARLRLGGRDDALVAELSARVVEHPLDERVAGQFMRALHRDGRTADALNHYRRFRVRLVEELGVDPGAALTALHQRILTDGAEQPEARTAPAVPRQLPARPAPFAGRADALAALDAAVGGAEDGGVVVVAGTGGIGKTWLALHWAHRALDRFPDGQLFVDLRGFSPDQDPMAPQVALRGFLEALGTRADRVPTDPHGRTALFRSLVADKRMLLVLDNAVDSAQVVPLLPGGETCTVVVTSRGSLPGLLTAHRAHHLPLDALPDGEARRLLTARLGAARTAAAPEAVDEIVARCGGLPLALGIIAGRCRIRPLVPLADLATELREAGLDALDDDDPTASLPAVLSWSHRALTAEQAESFELLGTAPGADIGVPAAAGLLGVTPAEATAVLRGLAQASLIGVSAPGRYRMHDLLRQYAGERVRATSAADTAAAVDRLLDHYLHSACAAESVLATHRHPVDPGPPDPRSGPTTPADDEAAMRWFAAEHPNLLAIQRWAVERGRHDAVWQLAWALDTFHFRHGRMHDVLTCWTLGLRAAEQAGTTAAQAMAHRYLGQAHSRLAAHEDASRHLETSLALAEREQDPRGQADTRRVLVWTLGELGHTREALEHLDRLRHTYRDLGEPVLEADILNGMGWFHAQLGEYAEAETAADAALALFRAHDHRHGIADVSATLGRIAHHTGRYEEALGHYRAAIDAFRSLGDDYQVTEPLEGLGDTYAALHRTDLANAAWREALVAYREQGRTAEAEHLRRTRLPTEAPRTPQAI</sequence>
<dbReference type="GO" id="GO:0000160">
    <property type="term" value="P:phosphorelay signal transduction system"/>
    <property type="evidence" value="ECO:0007669"/>
    <property type="project" value="InterPro"/>
</dbReference>
<dbReference type="SUPFAM" id="SSF46894">
    <property type="entry name" value="C-terminal effector domain of the bipartite response regulators"/>
    <property type="match status" value="1"/>
</dbReference>
<feature type="region of interest" description="Disordered" evidence="6">
    <location>
        <begin position="898"/>
        <end position="922"/>
    </location>
</feature>